<keyword evidence="2 5" id="KW-0812">Transmembrane</keyword>
<evidence type="ECO:0000313" key="7">
    <source>
        <dbReference type="Proteomes" id="UP000322873"/>
    </source>
</evidence>
<dbReference type="Proteomes" id="UP000322873">
    <property type="component" value="Unassembled WGS sequence"/>
</dbReference>
<sequence length="79" mass="8747">MPVFHVKESARKQGKIMMVFTIITIVFLPMSFLVSLFALDVTSFPHENGNLKYTPGFIFSITFGVTAAVSIPAIIYAFS</sequence>
<dbReference type="Pfam" id="PF01544">
    <property type="entry name" value="CorA"/>
    <property type="match status" value="1"/>
</dbReference>
<keyword evidence="4 5" id="KW-0472">Membrane</keyword>
<name>A0A5M9K0G8_MONFR</name>
<dbReference type="EMBL" id="VICG01000004">
    <property type="protein sequence ID" value="KAA8572385.1"/>
    <property type="molecule type" value="Genomic_DNA"/>
</dbReference>
<feature type="transmembrane region" description="Helical" evidence="5">
    <location>
        <begin position="16"/>
        <end position="37"/>
    </location>
</feature>
<dbReference type="InterPro" id="IPR002523">
    <property type="entry name" value="MgTranspt_CorA/ZnTranspt_ZntB"/>
</dbReference>
<dbReference type="AlphaFoldDB" id="A0A5M9K0G8"/>
<proteinExistence type="predicted"/>
<dbReference type="GO" id="GO:0046873">
    <property type="term" value="F:metal ion transmembrane transporter activity"/>
    <property type="evidence" value="ECO:0007669"/>
    <property type="project" value="InterPro"/>
</dbReference>
<evidence type="ECO:0000256" key="2">
    <source>
        <dbReference type="ARBA" id="ARBA00022692"/>
    </source>
</evidence>
<feature type="transmembrane region" description="Helical" evidence="5">
    <location>
        <begin position="57"/>
        <end position="78"/>
    </location>
</feature>
<keyword evidence="3 5" id="KW-1133">Transmembrane helix</keyword>
<evidence type="ECO:0000256" key="3">
    <source>
        <dbReference type="ARBA" id="ARBA00022989"/>
    </source>
</evidence>
<protein>
    <submittedName>
        <fullName evidence="6">Uncharacterized protein</fullName>
    </submittedName>
</protein>
<evidence type="ECO:0000256" key="4">
    <source>
        <dbReference type="ARBA" id="ARBA00023136"/>
    </source>
</evidence>
<dbReference type="VEuPathDB" id="FungiDB:MFRU_003g03880"/>
<dbReference type="GO" id="GO:0016020">
    <property type="term" value="C:membrane"/>
    <property type="evidence" value="ECO:0007669"/>
    <property type="project" value="UniProtKB-SubCell"/>
</dbReference>
<evidence type="ECO:0000313" key="6">
    <source>
        <dbReference type="EMBL" id="KAA8572385.1"/>
    </source>
</evidence>
<comment type="caution">
    <text evidence="6">The sequence shown here is derived from an EMBL/GenBank/DDBJ whole genome shotgun (WGS) entry which is preliminary data.</text>
</comment>
<dbReference type="Gene3D" id="1.20.58.340">
    <property type="entry name" value="Magnesium transport protein CorA, transmembrane region"/>
    <property type="match status" value="1"/>
</dbReference>
<dbReference type="InterPro" id="IPR045863">
    <property type="entry name" value="CorA_TM1_TM2"/>
</dbReference>
<organism evidence="6 7">
    <name type="scientific">Monilinia fructicola</name>
    <name type="common">Brown rot fungus</name>
    <name type="synonym">Ciboria fructicola</name>
    <dbReference type="NCBI Taxonomy" id="38448"/>
    <lineage>
        <taxon>Eukaryota</taxon>
        <taxon>Fungi</taxon>
        <taxon>Dikarya</taxon>
        <taxon>Ascomycota</taxon>
        <taxon>Pezizomycotina</taxon>
        <taxon>Leotiomycetes</taxon>
        <taxon>Helotiales</taxon>
        <taxon>Sclerotiniaceae</taxon>
        <taxon>Monilinia</taxon>
    </lineage>
</organism>
<reference evidence="6 7" key="1">
    <citation type="submission" date="2019-06" db="EMBL/GenBank/DDBJ databases">
        <title>Genome Sequence of the Brown Rot Fungal Pathogen Monilinia fructicola.</title>
        <authorList>
            <person name="De Miccolis Angelini R.M."/>
            <person name="Landi L."/>
            <person name="Abate D."/>
            <person name="Pollastro S."/>
            <person name="Romanazzi G."/>
            <person name="Faretra F."/>
        </authorList>
    </citation>
    <scope>NUCLEOTIDE SEQUENCE [LARGE SCALE GENOMIC DNA]</scope>
    <source>
        <strain evidence="6 7">Mfrc123</strain>
    </source>
</reference>
<evidence type="ECO:0000256" key="5">
    <source>
        <dbReference type="SAM" id="Phobius"/>
    </source>
</evidence>
<evidence type="ECO:0000256" key="1">
    <source>
        <dbReference type="ARBA" id="ARBA00004141"/>
    </source>
</evidence>
<accession>A0A5M9K0G8</accession>
<dbReference type="SUPFAM" id="SSF144083">
    <property type="entry name" value="Magnesium transport protein CorA, transmembrane region"/>
    <property type="match status" value="1"/>
</dbReference>
<keyword evidence="7" id="KW-1185">Reference proteome</keyword>
<gene>
    <name evidence="6" type="ORF">EYC84_003007</name>
</gene>
<comment type="subcellular location">
    <subcellularLocation>
        <location evidence="1">Membrane</location>
        <topology evidence="1">Multi-pass membrane protein</topology>
    </subcellularLocation>
</comment>